<reference evidence="1 2" key="1">
    <citation type="submission" date="2019-05" db="EMBL/GenBank/DDBJ databases">
        <title>Another draft genome of Portunus trituberculatus and its Hox gene families provides insights of decapod evolution.</title>
        <authorList>
            <person name="Jeong J.-H."/>
            <person name="Song I."/>
            <person name="Kim S."/>
            <person name="Choi T."/>
            <person name="Kim D."/>
            <person name="Ryu S."/>
            <person name="Kim W."/>
        </authorList>
    </citation>
    <scope>NUCLEOTIDE SEQUENCE [LARGE SCALE GENOMIC DNA]</scope>
    <source>
        <tissue evidence="1">Muscle</tissue>
    </source>
</reference>
<name>A0A5B7DV07_PORTR</name>
<keyword evidence="2" id="KW-1185">Reference proteome</keyword>
<organism evidence="1 2">
    <name type="scientific">Portunus trituberculatus</name>
    <name type="common">Swimming crab</name>
    <name type="synonym">Neptunus trituberculatus</name>
    <dbReference type="NCBI Taxonomy" id="210409"/>
    <lineage>
        <taxon>Eukaryota</taxon>
        <taxon>Metazoa</taxon>
        <taxon>Ecdysozoa</taxon>
        <taxon>Arthropoda</taxon>
        <taxon>Crustacea</taxon>
        <taxon>Multicrustacea</taxon>
        <taxon>Malacostraca</taxon>
        <taxon>Eumalacostraca</taxon>
        <taxon>Eucarida</taxon>
        <taxon>Decapoda</taxon>
        <taxon>Pleocyemata</taxon>
        <taxon>Brachyura</taxon>
        <taxon>Eubrachyura</taxon>
        <taxon>Portunoidea</taxon>
        <taxon>Portunidae</taxon>
        <taxon>Portuninae</taxon>
        <taxon>Portunus</taxon>
    </lineage>
</organism>
<comment type="caution">
    <text evidence="1">The sequence shown here is derived from an EMBL/GenBank/DDBJ whole genome shotgun (WGS) entry which is preliminary data.</text>
</comment>
<sequence length="176" mass="19358">MFSSNCSSLVESETSNFDVSRLHSSLVAEGEISLSDEHLSDEDNEPVPSAAITYNIVECGSEWGKAKLVSSDGAVSHTHPARPGIHTAVQIKAQCKNKGKVEVFESANNIVSSINNQLSDPSQPEAARANHNTLIRIINRARASYWPKDPSDLTFDLDLDYLEETIPEEFFLEEPL</sequence>
<dbReference type="PANTHER" id="PTHR20956:SF12">
    <property type="entry name" value="FLYWCH-TYPE DOMAIN-CONTAINING PROTEIN"/>
    <property type="match status" value="1"/>
</dbReference>
<dbReference type="AlphaFoldDB" id="A0A5B7DV07"/>
<dbReference type="Proteomes" id="UP000324222">
    <property type="component" value="Unassembled WGS sequence"/>
</dbReference>
<protein>
    <submittedName>
        <fullName evidence="1">Uncharacterized protein</fullName>
    </submittedName>
</protein>
<dbReference type="PANTHER" id="PTHR20956">
    <property type="entry name" value="HEH2P"/>
    <property type="match status" value="1"/>
</dbReference>
<accession>A0A5B7DV07</accession>
<evidence type="ECO:0000313" key="1">
    <source>
        <dbReference type="EMBL" id="MPC25278.1"/>
    </source>
</evidence>
<proteinExistence type="predicted"/>
<evidence type="ECO:0000313" key="2">
    <source>
        <dbReference type="Proteomes" id="UP000324222"/>
    </source>
</evidence>
<dbReference type="EMBL" id="VSRR010001441">
    <property type="protein sequence ID" value="MPC25278.1"/>
    <property type="molecule type" value="Genomic_DNA"/>
</dbReference>
<gene>
    <name evidence="1" type="ORF">E2C01_018384</name>
</gene>